<sequence length="53" mass="5360">MVIRNATLVLSLALSLALAGPTSASTHGASEEVVASALPCLPLPAIDDMLCVR</sequence>
<dbReference type="EMBL" id="CP031165">
    <property type="protein sequence ID" value="AXV08321.1"/>
    <property type="molecule type" value="Genomic_DNA"/>
</dbReference>
<evidence type="ECO:0000313" key="3">
    <source>
        <dbReference type="Proteomes" id="UP000264006"/>
    </source>
</evidence>
<dbReference type="Proteomes" id="UP000264006">
    <property type="component" value="Chromosome"/>
</dbReference>
<feature type="signal peptide" evidence="1">
    <location>
        <begin position="1"/>
        <end position="24"/>
    </location>
</feature>
<evidence type="ECO:0000256" key="1">
    <source>
        <dbReference type="SAM" id="SignalP"/>
    </source>
</evidence>
<feature type="chain" id="PRO_5039200867" evidence="1">
    <location>
        <begin position="25"/>
        <end position="53"/>
    </location>
</feature>
<name>A0A346Y1H4_9ACTN</name>
<reference evidence="2 3" key="1">
    <citation type="submission" date="2018-09" db="EMBL/GenBank/DDBJ databases">
        <title>Complete genome sequence of Euzebya sp. DY32-46 isolated from seawater of Pacific Ocean.</title>
        <authorList>
            <person name="Xu L."/>
            <person name="Wu Y.-H."/>
            <person name="Xu X.-W."/>
        </authorList>
    </citation>
    <scope>NUCLEOTIDE SEQUENCE [LARGE SCALE GENOMIC DNA]</scope>
    <source>
        <strain evidence="2 3">DY32-46</strain>
    </source>
</reference>
<accession>A0A346Y1H4</accession>
<proteinExistence type="predicted"/>
<dbReference type="AlphaFoldDB" id="A0A346Y1H4"/>
<protein>
    <submittedName>
        <fullName evidence="2">Uncharacterized protein</fullName>
    </submittedName>
</protein>
<dbReference type="KEGG" id="euz:DVS28_a3648"/>
<gene>
    <name evidence="2" type="ORF">DVS28_a3648</name>
</gene>
<organism evidence="2 3">
    <name type="scientific">Euzebya pacifica</name>
    <dbReference type="NCBI Taxonomy" id="1608957"/>
    <lineage>
        <taxon>Bacteria</taxon>
        <taxon>Bacillati</taxon>
        <taxon>Actinomycetota</taxon>
        <taxon>Nitriliruptoria</taxon>
        <taxon>Euzebyales</taxon>
    </lineage>
</organism>
<dbReference type="RefSeq" id="WP_164710713.1">
    <property type="nucleotide sequence ID" value="NZ_CP031165.1"/>
</dbReference>
<keyword evidence="3" id="KW-1185">Reference proteome</keyword>
<evidence type="ECO:0000313" key="2">
    <source>
        <dbReference type="EMBL" id="AXV08321.1"/>
    </source>
</evidence>
<keyword evidence="1" id="KW-0732">Signal</keyword>